<dbReference type="GO" id="GO:0071944">
    <property type="term" value="C:cell periphery"/>
    <property type="evidence" value="ECO:0007669"/>
    <property type="project" value="UniProtKB-ARBA"/>
</dbReference>
<feature type="domain" description="Dystroglycan-type cadherin-like" evidence="8">
    <location>
        <begin position="128"/>
        <end position="236"/>
    </location>
</feature>
<keyword evidence="2 6" id="KW-0812">Transmembrane</keyword>
<dbReference type="SMART" id="SM00736">
    <property type="entry name" value="CADG"/>
    <property type="match status" value="2"/>
</dbReference>
<feature type="compositionally biased region" description="Polar residues" evidence="5">
    <location>
        <begin position="724"/>
        <end position="752"/>
    </location>
</feature>
<dbReference type="InterPro" id="IPR013783">
    <property type="entry name" value="Ig-like_fold"/>
</dbReference>
<feature type="compositionally biased region" description="Basic and acidic residues" evidence="5">
    <location>
        <begin position="817"/>
        <end position="831"/>
    </location>
</feature>
<keyword evidence="4 6" id="KW-0472">Membrane</keyword>
<feature type="domain" description="Dystroglycan-type cadherin-like" evidence="8">
    <location>
        <begin position="15"/>
        <end position="113"/>
    </location>
</feature>
<feature type="chain" id="PRO_5008291727" description="Dystroglycan-type cadherin-like domain-containing protein" evidence="7">
    <location>
        <begin position="17"/>
        <end position="841"/>
    </location>
</feature>
<sequence>MHFWWVLLACVSAVYVGWPMNEQLPNVARVDESYLFTLANTTYKSSAGGAIAYSVAGLPAWLLFDPLSRTFLGTPSLADVQTFDITLVGTDSADRSNYSASYSMLVSNSSGLALSSPDVMFTEIAQYGYTNGVDGLVVAQGEDFSLQFSESVFQLNEDASQPVVAYYGRSEDRTSLPNWVSFDAASLTFSGQVPYVVSDIAPSLEYAFSFIASDYRGYAGAEGVFKLVVGAHLLSTSLNESIKINGTYGSAFAYTVPVLSAVYLDDALISKDNISAVAASGMPAYVLFDEDTYTLSGTFPNASLVQNFSVVVQDVYGDSVLLPYLFDSLDSVFTVDSIADVNATRGEYFLYQLLRSYFTDFDATAIDVSFANGSSWLAYDSSNLTIHGEAPADFARVQVTVDAASDFGDGLRSFDVVGVAGFSSTSLALSSSSSLSSSATSSSATATTTTSPSSSALASSDGSLSSSSKSSDAHKKLVLGLAIGLPLLALLAALLVFFFCCFRRRKSHDDENQSATDGKPEITGPGFGRINSNDDHEETAVQMGALNALKLDNDNLSMLSSVTHVDSDDDFFADAHEKPIMSWRANEASDSNAMKKKILQDKHASEMSLSTIATEQLFSVRLVDDSASNRNSSLSLGFFNRKSADLEGAMRDVSSGNIQRLDSDGNVTGSVSDHVSPSNPNPAGTQNGLNYILEEESHHMARTPESSDYNLLAKFLGLQTGSLGSSFNTSNDPHSPQPSTGDVEQNMSTSLDGTLLPSPDTESFLEDNPRQRSSPYSNANILARTSVYSELSLRESDADTALEGSKAKLVNFTRKASLRDSSRQQDVDHPAGKAQIFEDSD</sequence>
<reference evidence="9 10" key="1">
    <citation type="submission" date="2016-05" db="EMBL/GenBank/DDBJ databases">
        <title>Comparative genomics of biotechnologically important yeasts.</title>
        <authorList>
            <consortium name="DOE Joint Genome Institute"/>
            <person name="Riley R."/>
            <person name="Haridas S."/>
            <person name="Wolfe K.H."/>
            <person name="Lopes M.R."/>
            <person name="Hittinger C.T."/>
            <person name="Goker M."/>
            <person name="Salamov A."/>
            <person name="Wisecaver J."/>
            <person name="Long T.M."/>
            <person name="Aerts A.L."/>
            <person name="Barry K."/>
            <person name="Choi C."/>
            <person name="Clum A."/>
            <person name="Coughlan A.Y."/>
            <person name="Deshpande S."/>
            <person name="Douglass A.P."/>
            <person name="Hanson S.J."/>
            <person name="Klenk H.-P."/>
            <person name="LaButti K."/>
            <person name="Lapidus A."/>
            <person name="Lindquist E."/>
            <person name="Lipzen A."/>
            <person name="Meier-kolthoff J.P."/>
            <person name="Ohm R.A."/>
            <person name="Otillar R.P."/>
            <person name="Pangilinan J."/>
            <person name="Peng Y."/>
            <person name="Rokas A."/>
            <person name="Rosa C.A."/>
            <person name="Scheuner C."/>
            <person name="Sibirny A.A."/>
            <person name="Slot J.C."/>
            <person name="Stielow J.B."/>
            <person name="Sun H."/>
            <person name="Kurtzman C.P."/>
            <person name="Blackwell M."/>
            <person name="Grigoriev I.V."/>
            <person name="Jeffries T.W."/>
        </authorList>
    </citation>
    <scope>NUCLEOTIDE SEQUENCE [LARGE SCALE GENOMIC DNA]</scope>
    <source>
        <strain evidence="9 10">NRRL YB-4993</strain>
    </source>
</reference>
<evidence type="ECO:0000256" key="4">
    <source>
        <dbReference type="ARBA" id="ARBA00023136"/>
    </source>
</evidence>
<feature type="region of interest" description="Disordered" evidence="5">
    <location>
        <begin position="432"/>
        <end position="468"/>
    </location>
</feature>
<evidence type="ECO:0000313" key="9">
    <source>
        <dbReference type="EMBL" id="OBA21436.1"/>
    </source>
</evidence>
<dbReference type="InterPro" id="IPR051694">
    <property type="entry name" value="Immunoregulatory_rcpt-like"/>
</dbReference>
<keyword evidence="10" id="KW-1185">Reference proteome</keyword>
<keyword evidence="7" id="KW-0732">Signal</keyword>
<dbReference type="OrthoDB" id="41532at2759"/>
<dbReference type="SUPFAM" id="SSF49313">
    <property type="entry name" value="Cadherin-like"/>
    <property type="match status" value="4"/>
</dbReference>
<dbReference type="GO" id="GO:0016020">
    <property type="term" value="C:membrane"/>
    <property type="evidence" value="ECO:0007669"/>
    <property type="project" value="UniProtKB-SubCell"/>
</dbReference>
<dbReference type="PANTHER" id="PTHR15549:SF26">
    <property type="entry name" value="AXIAL BUDDING PATTERN PROTEIN 2-RELATED"/>
    <property type="match status" value="1"/>
</dbReference>
<comment type="caution">
    <text evidence="9">The sequence shown here is derived from an EMBL/GenBank/DDBJ whole genome shotgun (WGS) entry which is preliminary data.</text>
</comment>
<feature type="signal peptide" evidence="7">
    <location>
        <begin position="1"/>
        <end position="16"/>
    </location>
</feature>
<keyword evidence="3 6" id="KW-1133">Transmembrane helix</keyword>
<name>A0A1A0HBP7_9ASCO</name>
<gene>
    <name evidence="9" type="ORF">METBIDRAFT_11952</name>
</gene>
<evidence type="ECO:0000256" key="1">
    <source>
        <dbReference type="ARBA" id="ARBA00004167"/>
    </source>
</evidence>
<feature type="region of interest" description="Disordered" evidence="5">
    <location>
        <begin position="656"/>
        <end position="688"/>
    </location>
</feature>
<dbReference type="PANTHER" id="PTHR15549">
    <property type="entry name" value="PAIRED IMMUNOGLOBULIN-LIKE TYPE 2 RECEPTOR"/>
    <property type="match status" value="1"/>
</dbReference>
<feature type="transmembrane region" description="Helical" evidence="6">
    <location>
        <begin position="477"/>
        <end position="499"/>
    </location>
</feature>
<evidence type="ECO:0000259" key="8">
    <source>
        <dbReference type="SMART" id="SM00736"/>
    </source>
</evidence>
<dbReference type="InterPro" id="IPR006644">
    <property type="entry name" value="Cadg"/>
</dbReference>
<dbReference type="InterPro" id="IPR015919">
    <property type="entry name" value="Cadherin-like_sf"/>
</dbReference>
<feature type="region of interest" description="Disordered" evidence="5">
    <location>
        <begin position="724"/>
        <end position="778"/>
    </location>
</feature>
<dbReference type="AlphaFoldDB" id="A0A1A0HBP7"/>
<evidence type="ECO:0000256" key="3">
    <source>
        <dbReference type="ARBA" id="ARBA00022989"/>
    </source>
</evidence>
<dbReference type="EMBL" id="LXTC01000003">
    <property type="protein sequence ID" value="OBA21436.1"/>
    <property type="molecule type" value="Genomic_DNA"/>
</dbReference>
<organism evidence="9 10">
    <name type="scientific">Metschnikowia bicuspidata var. bicuspidata NRRL YB-4993</name>
    <dbReference type="NCBI Taxonomy" id="869754"/>
    <lineage>
        <taxon>Eukaryota</taxon>
        <taxon>Fungi</taxon>
        <taxon>Dikarya</taxon>
        <taxon>Ascomycota</taxon>
        <taxon>Saccharomycotina</taxon>
        <taxon>Pichiomycetes</taxon>
        <taxon>Metschnikowiaceae</taxon>
        <taxon>Metschnikowia</taxon>
    </lineage>
</organism>
<evidence type="ECO:0000256" key="2">
    <source>
        <dbReference type="ARBA" id="ARBA00022692"/>
    </source>
</evidence>
<evidence type="ECO:0000256" key="5">
    <source>
        <dbReference type="SAM" id="MobiDB-lite"/>
    </source>
</evidence>
<accession>A0A1A0HBP7</accession>
<dbReference type="Gene3D" id="2.60.40.10">
    <property type="entry name" value="Immunoglobulins"/>
    <property type="match status" value="4"/>
</dbReference>
<dbReference type="GeneID" id="30027105"/>
<evidence type="ECO:0000256" key="6">
    <source>
        <dbReference type="SAM" id="Phobius"/>
    </source>
</evidence>
<evidence type="ECO:0000313" key="10">
    <source>
        <dbReference type="Proteomes" id="UP000092555"/>
    </source>
</evidence>
<dbReference type="GO" id="GO:0005509">
    <property type="term" value="F:calcium ion binding"/>
    <property type="evidence" value="ECO:0007669"/>
    <property type="project" value="InterPro"/>
</dbReference>
<dbReference type="Pfam" id="PF05345">
    <property type="entry name" value="He_PIG"/>
    <property type="match status" value="1"/>
</dbReference>
<dbReference type="STRING" id="869754.A0A1A0HBP7"/>
<proteinExistence type="predicted"/>
<dbReference type="RefSeq" id="XP_018711946.1">
    <property type="nucleotide sequence ID" value="XM_018854129.1"/>
</dbReference>
<dbReference type="Proteomes" id="UP000092555">
    <property type="component" value="Unassembled WGS sequence"/>
</dbReference>
<evidence type="ECO:0000256" key="7">
    <source>
        <dbReference type="SAM" id="SignalP"/>
    </source>
</evidence>
<feature type="region of interest" description="Disordered" evidence="5">
    <location>
        <begin position="509"/>
        <end position="534"/>
    </location>
</feature>
<protein>
    <recommendedName>
        <fullName evidence="8">Dystroglycan-type cadherin-like domain-containing protein</fullName>
    </recommendedName>
</protein>
<comment type="subcellular location">
    <subcellularLocation>
        <location evidence="1">Membrane</location>
        <topology evidence="1">Single-pass membrane protein</topology>
    </subcellularLocation>
</comment>
<feature type="region of interest" description="Disordered" evidence="5">
    <location>
        <begin position="815"/>
        <end position="841"/>
    </location>
</feature>